<evidence type="ECO:0000313" key="1">
    <source>
        <dbReference type="EMBL" id="MBL3675204.1"/>
    </source>
</evidence>
<name>A0ABS1SAS5_9RHOB</name>
<dbReference type="EMBL" id="JAESHT010000019">
    <property type="protein sequence ID" value="MBL3675204.1"/>
    <property type="molecule type" value="Genomic_DNA"/>
</dbReference>
<reference evidence="1 2" key="1">
    <citation type="submission" date="2021-01" db="EMBL/GenBank/DDBJ databases">
        <title>011410 draft genome.</title>
        <authorList>
            <person name="Lang L."/>
        </authorList>
    </citation>
    <scope>NUCLEOTIDE SEQUENCE [LARGE SCALE GENOMIC DNA]</scope>
    <source>
        <strain evidence="1 2">KCTC 42845</strain>
    </source>
</reference>
<protein>
    <recommendedName>
        <fullName evidence="3">Transcriptional regulator</fullName>
    </recommendedName>
</protein>
<accession>A0ABS1SAS5</accession>
<evidence type="ECO:0008006" key="3">
    <source>
        <dbReference type="Google" id="ProtNLM"/>
    </source>
</evidence>
<organism evidence="1 2">
    <name type="scientific">Paracoccus aerius</name>
    <dbReference type="NCBI Taxonomy" id="1915382"/>
    <lineage>
        <taxon>Bacteria</taxon>
        <taxon>Pseudomonadati</taxon>
        <taxon>Pseudomonadota</taxon>
        <taxon>Alphaproteobacteria</taxon>
        <taxon>Rhodobacterales</taxon>
        <taxon>Paracoccaceae</taxon>
        <taxon>Paracoccus</taxon>
    </lineage>
</organism>
<comment type="caution">
    <text evidence="1">The sequence shown here is derived from an EMBL/GenBank/DDBJ whole genome shotgun (WGS) entry which is preliminary data.</text>
</comment>
<dbReference type="Proteomes" id="UP000644749">
    <property type="component" value="Unassembled WGS sequence"/>
</dbReference>
<gene>
    <name evidence="1" type="ORF">JL111_17135</name>
</gene>
<keyword evidence="2" id="KW-1185">Reference proteome</keyword>
<proteinExistence type="predicted"/>
<evidence type="ECO:0000313" key="2">
    <source>
        <dbReference type="Proteomes" id="UP000644749"/>
    </source>
</evidence>
<sequence>MIRLDKARTAVAVEKEKQTEAALKHAAAAADLERVAEQHGYTLEQLGLVLLPARGATRKGR</sequence>
<dbReference type="RefSeq" id="WP_202380235.1">
    <property type="nucleotide sequence ID" value="NZ_JAESHT010000019.1"/>
</dbReference>